<gene>
    <name evidence="5" type="ORF">EV420DRAFT_1654399</name>
</gene>
<dbReference type="Proteomes" id="UP001175211">
    <property type="component" value="Unassembled WGS sequence"/>
</dbReference>
<feature type="repeat" description="ANK" evidence="2">
    <location>
        <begin position="872"/>
        <end position="904"/>
    </location>
</feature>
<dbReference type="Pfam" id="PF24883">
    <property type="entry name" value="NPHP3_N"/>
    <property type="match status" value="1"/>
</dbReference>
<dbReference type="InterPro" id="IPR036770">
    <property type="entry name" value="Ankyrin_rpt-contain_sf"/>
</dbReference>
<dbReference type="SMART" id="SM00248">
    <property type="entry name" value="ANK"/>
    <property type="match status" value="5"/>
</dbReference>
<organism evidence="5 6">
    <name type="scientific">Armillaria tabescens</name>
    <name type="common">Ringless honey mushroom</name>
    <name type="synonym">Agaricus tabescens</name>
    <dbReference type="NCBI Taxonomy" id="1929756"/>
    <lineage>
        <taxon>Eukaryota</taxon>
        <taxon>Fungi</taxon>
        <taxon>Dikarya</taxon>
        <taxon>Basidiomycota</taxon>
        <taxon>Agaricomycotina</taxon>
        <taxon>Agaricomycetes</taxon>
        <taxon>Agaricomycetidae</taxon>
        <taxon>Agaricales</taxon>
        <taxon>Marasmiineae</taxon>
        <taxon>Physalacriaceae</taxon>
        <taxon>Desarmillaria</taxon>
    </lineage>
</organism>
<dbReference type="InterPro" id="IPR002110">
    <property type="entry name" value="Ankyrin_rpt"/>
</dbReference>
<evidence type="ECO:0000259" key="3">
    <source>
        <dbReference type="Pfam" id="PF17107"/>
    </source>
</evidence>
<evidence type="ECO:0000259" key="4">
    <source>
        <dbReference type="Pfam" id="PF24883"/>
    </source>
</evidence>
<dbReference type="Pfam" id="PF12796">
    <property type="entry name" value="Ank_2"/>
    <property type="match status" value="2"/>
</dbReference>
<evidence type="ECO:0008006" key="7">
    <source>
        <dbReference type="Google" id="ProtNLM"/>
    </source>
</evidence>
<evidence type="ECO:0000256" key="2">
    <source>
        <dbReference type="PROSITE-ProRule" id="PRU00023"/>
    </source>
</evidence>
<dbReference type="EMBL" id="JAUEPS010000209">
    <property type="protein sequence ID" value="KAK0433749.1"/>
    <property type="molecule type" value="Genomic_DNA"/>
</dbReference>
<dbReference type="SUPFAM" id="SSF52540">
    <property type="entry name" value="P-loop containing nucleoside triphosphate hydrolases"/>
    <property type="match status" value="1"/>
</dbReference>
<keyword evidence="6" id="KW-1185">Reference proteome</keyword>
<keyword evidence="2" id="KW-0040">ANK repeat</keyword>
<feature type="domain" description="Nephrocystin 3-like N-terminal" evidence="4">
    <location>
        <begin position="184"/>
        <end position="270"/>
    </location>
</feature>
<dbReference type="PANTHER" id="PTHR10039">
    <property type="entry name" value="AMELOGENIN"/>
    <property type="match status" value="1"/>
</dbReference>
<evidence type="ECO:0000313" key="5">
    <source>
        <dbReference type="EMBL" id="KAK0433749.1"/>
    </source>
</evidence>
<keyword evidence="1" id="KW-0677">Repeat</keyword>
<name>A0AA39J2R2_ARMTA</name>
<dbReference type="InterPro" id="IPR027417">
    <property type="entry name" value="P-loop_NTPase"/>
</dbReference>
<dbReference type="PROSITE" id="PS50088">
    <property type="entry name" value="ANK_REPEAT"/>
    <property type="match status" value="2"/>
</dbReference>
<accession>A0AA39J2R2</accession>
<dbReference type="PANTHER" id="PTHR10039:SF16">
    <property type="entry name" value="GPI INOSITOL-DEACYLASE"/>
    <property type="match status" value="1"/>
</dbReference>
<dbReference type="GeneID" id="85362363"/>
<dbReference type="InterPro" id="IPR031352">
    <property type="entry name" value="SesA"/>
</dbReference>
<feature type="domain" description="NACHT-NTPase and P-loop NTPases N-terminal" evidence="3">
    <location>
        <begin position="13"/>
        <end position="123"/>
    </location>
</feature>
<dbReference type="SUPFAM" id="SSF48403">
    <property type="entry name" value="Ankyrin repeat"/>
    <property type="match status" value="1"/>
</dbReference>
<feature type="repeat" description="ANK" evidence="2">
    <location>
        <begin position="904"/>
        <end position="932"/>
    </location>
</feature>
<dbReference type="InterPro" id="IPR056884">
    <property type="entry name" value="NPHP3-like_N"/>
</dbReference>
<dbReference type="AlphaFoldDB" id="A0AA39J2R2"/>
<dbReference type="Gene3D" id="1.25.40.20">
    <property type="entry name" value="Ankyrin repeat-containing domain"/>
    <property type="match status" value="2"/>
</dbReference>
<evidence type="ECO:0000313" key="6">
    <source>
        <dbReference type="Proteomes" id="UP001175211"/>
    </source>
</evidence>
<dbReference type="PROSITE" id="PS50297">
    <property type="entry name" value="ANK_REP_REGION"/>
    <property type="match status" value="2"/>
</dbReference>
<reference evidence="5" key="1">
    <citation type="submission" date="2023-06" db="EMBL/GenBank/DDBJ databases">
        <authorList>
            <consortium name="Lawrence Berkeley National Laboratory"/>
            <person name="Ahrendt S."/>
            <person name="Sahu N."/>
            <person name="Indic B."/>
            <person name="Wong-Bajracharya J."/>
            <person name="Merenyi Z."/>
            <person name="Ke H.-M."/>
            <person name="Monk M."/>
            <person name="Kocsube S."/>
            <person name="Drula E."/>
            <person name="Lipzen A."/>
            <person name="Balint B."/>
            <person name="Henrissat B."/>
            <person name="Andreopoulos B."/>
            <person name="Martin F.M."/>
            <person name="Harder C.B."/>
            <person name="Rigling D."/>
            <person name="Ford K.L."/>
            <person name="Foster G.D."/>
            <person name="Pangilinan J."/>
            <person name="Papanicolaou A."/>
            <person name="Barry K."/>
            <person name="LaButti K."/>
            <person name="Viragh M."/>
            <person name="Koriabine M."/>
            <person name="Yan M."/>
            <person name="Riley R."/>
            <person name="Champramary S."/>
            <person name="Plett K.L."/>
            <person name="Tsai I.J."/>
            <person name="Slot J."/>
            <person name="Sipos G."/>
            <person name="Plett J."/>
            <person name="Nagy L.G."/>
            <person name="Grigoriev I.V."/>
        </authorList>
    </citation>
    <scope>NUCLEOTIDE SEQUENCE</scope>
    <source>
        <strain evidence="5">CCBAS 213</strain>
    </source>
</reference>
<comment type="caution">
    <text evidence="5">The sequence shown here is derived from an EMBL/GenBank/DDBJ whole genome shotgun (WGS) entry which is preliminary data.</text>
</comment>
<protein>
    <recommendedName>
        <fullName evidence="7">NACHT domain-containing protein</fullName>
    </recommendedName>
</protein>
<evidence type="ECO:0000256" key="1">
    <source>
        <dbReference type="ARBA" id="ARBA00022737"/>
    </source>
</evidence>
<dbReference type="Gene3D" id="3.40.50.300">
    <property type="entry name" value="P-loop containing nucleotide triphosphate hydrolases"/>
    <property type="match status" value="1"/>
</dbReference>
<dbReference type="Pfam" id="PF17107">
    <property type="entry name" value="SesA"/>
    <property type="match status" value="1"/>
</dbReference>
<sequence length="1149" mass="131485">MDPVSLLTGIPDLIERCIQAYDFFQGIKNAPKACSELMEELRVARERLQEIQKCVNGGDDKEQEQLSASLRNYKTTLVKLDSVLKVYGDPKFEFNIKRRVKWTWSGEKKIKALRDDIKQNSGNLQPLLVKMAKDIDDMKKRQQEADAKKAAKELAERLQNIVKWLEPLNSEAKLQGVRERRQLETCEWLREHDQFVLWYSSGSFLWLNGIPGNGKTILASFVIDHLREKVTSGEEIVLFAFADFQDVRSTDVVVLLRTLLARILECYKPENFVKDFGELEMSMHQHHTDPPKSVKLSHSVAEKAAIRELASARSNFSIFVTSRGEQDILDVLSHVPTISLRDETQRVQDDIQRFIEDRMNTSYLPLARVREPVRTRITSTLLEKSKGMFRLVDCQLQSLAKAKFESDIDEILQNLPADLNSMYERILQSVKGEGQRAVKIVQRTLWWLVGSHRQLRLAELVEAVMVETGRDSPNRDLKPLSGEHLLEMCSSLVRYDAETDIVVLSHASVQDFLFSDYLKRTAHHSNYHIPSFSFLHRHTTDLISAYLHYEDFQNGPCRTEQDLLKRLEEHPLLVYVVSNWDVHTVKMYETRPDSESEEPPDFDVFLTLFDNLEKDLLAQRSRRQLSYFGTDLRDVTKDGSSKLEWQSLSFSSSKIIYLGTEVLKYYREYRSQEYDLCEDAGGFVYPRYCAGPSWLVTDEGLLQNYPWRDLSNTTPVEELDYMVYPLVSEGPASLVRDLLHKLPEFKEHPLFYFGTPLMISISTGKLDTVKMLLQEFHVDVNNRAQHYHCNYEVVSPIFLATKYGHVEVVKQLLDCGSATVFPPEPHPQSFPEHVPEDGHSDIIIGAADHGRVDILKALLGHGVDVNTRSSISGDTVLHTAIRYGRIDSVKVLVDAGCDISPRSKGKTPLDFALNQRSSDLIRYLLEKGASFDQCLPQNFEDLEWAAGELWYPETRQNLSILDGGPKLQQDIEKIARLLEKRLSTSQAPGIIRAILDFAELWIVNSFERHEHVNVRDDSPREPYISTPPIAGSPENPVRRIIFTTLSHGKKEWILKGHAGGLYSDSYTWFEAGVESSPGIFMRIQDNVTADLQSRTHVNVWDYQDAPSSIKEWMAKIKPGDTISVYPRAGIPYSTNYVESIKITVYTSYI</sequence>
<dbReference type="RefSeq" id="XP_060321562.1">
    <property type="nucleotide sequence ID" value="XM_060478815.1"/>
</dbReference>
<proteinExistence type="predicted"/>